<dbReference type="RefSeq" id="XP_003079987.2">
    <property type="nucleotide sequence ID" value="XM_003079939.2"/>
</dbReference>
<evidence type="ECO:0000313" key="2">
    <source>
        <dbReference type="Proteomes" id="UP000009170"/>
    </source>
</evidence>
<proteinExistence type="predicted"/>
<reference evidence="2" key="1">
    <citation type="journal article" date="2006" name="Proc. Natl. Acad. Sci. U.S.A.">
        <title>Genome analysis of the smallest free-living eukaryote Ostreococcus tauri unveils many unique features.</title>
        <authorList>
            <person name="Derelle E."/>
            <person name="Ferraz C."/>
            <person name="Rombauts S."/>
            <person name="Rouze P."/>
            <person name="Worden A.Z."/>
            <person name="Robbens S."/>
            <person name="Partensky F."/>
            <person name="Degroeve S."/>
            <person name="Echeynie S."/>
            <person name="Cooke R."/>
            <person name="Saeys Y."/>
            <person name="Wuyts J."/>
            <person name="Jabbari K."/>
            <person name="Bowler C."/>
            <person name="Panaud O."/>
            <person name="Piegu B."/>
            <person name="Ball S.G."/>
            <person name="Ral J.-P."/>
            <person name="Bouget F.-Y."/>
            <person name="Piganeau G."/>
            <person name="De Baets B."/>
            <person name="Picard A."/>
            <person name="Delseny M."/>
            <person name="Demaille J."/>
            <person name="Van de Peer Y."/>
            <person name="Moreau H."/>
        </authorList>
    </citation>
    <scope>NUCLEOTIDE SEQUENCE [LARGE SCALE GENOMIC DNA]</scope>
    <source>
        <strain evidence="2">OTTH 0595 / CCAP 157/2 / RCC745</strain>
    </source>
</reference>
<dbReference type="Proteomes" id="UP000009170">
    <property type="component" value="Unassembled WGS sequence"/>
</dbReference>
<protein>
    <submittedName>
        <fullName evidence="1">Unnamed product</fullName>
    </submittedName>
</protein>
<organism evidence="1 2">
    <name type="scientific">Ostreococcus tauri</name>
    <name type="common">Marine green alga</name>
    <dbReference type="NCBI Taxonomy" id="70448"/>
    <lineage>
        <taxon>Eukaryota</taxon>
        <taxon>Viridiplantae</taxon>
        <taxon>Chlorophyta</taxon>
        <taxon>Mamiellophyceae</taxon>
        <taxon>Mamiellales</taxon>
        <taxon>Bathycoccaceae</taxon>
        <taxon>Ostreococcus</taxon>
    </lineage>
</organism>
<comment type="caution">
    <text evidence="1">The sequence shown here is derived from an EMBL/GenBank/DDBJ whole genome shotgun (WGS) entry which is preliminary data.</text>
</comment>
<name>A0A090M8N0_OSTTA</name>
<dbReference type="OrthoDB" id="10488305at2759"/>
<reference evidence="1 2" key="2">
    <citation type="journal article" date="2014" name="BMC Genomics">
        <title>An improved genome of the model marine alga Ostreococcus tauri unfolds by assessing Illumina de novo assemblies.</title>
        <authorList>
            <person name="Blanc-Mathieu R."/>
            <person name="Verhelst B."/>
            <person name="Derelle E."/>
            <person name="Rombauts S."/>
            <person name="Bouget F.Y."/>
            <person name="Carre I."/>
            <person name="Chateau A."/>
            <person name="Eyre-Walker A."/>
            <person name="Grimsley N."/>
            <person name="Moreau H."/>
            <person name="Piegu B."/>
            <person name="Rivals E."/>
            <person name="Schackwitz W."/>
            <person name="Van de Peer Y."/>
            <person name="Piganeau G."/>
        </authorList>
    </citation>
    <scope>NUCLEOTIDE SEQUENCE [LARGE SCALE GENOMIC DNA]</scope>
    <source>
        <strain evidence="2">OTTH 0595 / CCAP 157/2 / RCC745</strain>
    </source>
</reference>
<dbReference type="AlphaFoldDB" id="A0A090M8N0"/>
<keyword evidence="2" id="KW-1185">Reference proteome</keyword>
<dbReference type="KEGG" id="ota:OT_ostta06g03470"/>
<dbReference type="EMBL" id="CAID01000006">
    <property type="protein sequence ID" value="CEF98454.1"/>
    <property type="molecule type" value="Genomic_DNA"/>
</dbReference>
<accession>A0A090M8N0</accession>
<sequence length="175" mass="18629">MMISMIASANAALVVDARDARAAGQPIDWLLKSAVDEDVDLLEIIKASATGDVEAGSETWRRERAGTKKMDVEASSEAKEPVDVGETATKFGKLGAILLLADVVTAAIMGKSVLGVAKSLEREMEMDEDGNVVEVKKEAVQSGDWKDAMADKLMAKLKEKAVDSSEGGDESSKER</sequence>
<dbReference type="InParanoid" id="A0A090M8N0"/>
<dbReference type="GeneID" id="9833386"/>
<evidence type="ECO:0000313" key="1">
    <source>
        <dbReference type="EMBL" id="CEF98454.1"/>
    </source>
</evidence>
<gene>
    <name evidence="1" type="ORF">OT_ostta06g03470</name>
</gene>